<evidence type="ECO:0000313" key="3">
    <source>
        <dbReference type="Proteomes" id="UP000178700"/>
    </source>
</evidence>
<dbReference type="Proteomes" id="UP000178700">
    <property type="component" value="Unassembled WGS sequence"/>
</dbReference>
<organism evidence="2 3">
    <name type="scientific">Candidatus Nomurabacteria bacterium RIFCSPHIGHO2_01_FULL_39_10</name>
    <dbReference type="NCBI Taxonomy" id="1801733"/>
    <lineage>
        <taxon>Bacteria</taxon>
        <taxon>Candidatus Nomuraibacteriota</taxon>
    </lineage>
</organism>
<dbReference type="AlphaFoldDB" id="A0A1F6V4R9"/>
<feature type="domain" description="GLUG" evidence="1">
    <location>
        <begin position="319"/>
        <end position="344"/>
    </location>
</feature>
<comment type="caution">
    <text evidence="2">The sequence shown here is derived from an EMBL/GenBank/DDBJ whole genome shotgun (WGS) entry which is preliminary data.</text>
</comment>
<sequence>MVIDFFKRSFQLGFTFFALFFLFSLSFFSTIVFADDCYNNNESGSKVLALCSCSDLNLTRGNLSGSYQLQNAIDCSATSTWNDYAGFTPIGTNGARFTGTFDGQGFNISNLNINLTSTDFVGLFGSVDSGGRILNTGLVNVNITGHDYVGGLAGAIIYGTINNSLVVGGNVTGNIRVGGFVGDSYANISYSYAALDVFSKGSSTALSGGFVAEHLAGNISYSFFNGNVKAYGSRIGGFVGSHGSGIIIYSYSTGNVNGSSIVGGLVGFSDGTSGAKILNSYSMSNVTAGSGGDNGGLVGFLQNSAVINNSYARGNVTSGGTIGGLVGYAQITTKIDSSYATGAVRGGSTLGGLVGTVSVGSYCINSYWDNQTTGQASSACGVGRNTTDMILVDTFTNNGTSRGLNKPWDFIGNPNNDTLFRNNWHILAGTNDGYPFLTRFSIGASYDVEAPALSYTTLSTNAGNFSQDSIAINVTAPDTDIATIVINLYNSTELRNSTNQSISPFYINHTDLAEGVYYVNVTANDTSGNPTVLATRKITLDRTAPVVTLVSPAHGFINNTASPASTFFNCSVTDVYGIANISLYLTNGTNSSTSFLVNQTKNISGTVSSANWTVTLRAGNYSWNCLSYD</sequence>
<dbReference type="Gene3D" id="2.160.20.110">
    <property type="match status" value="2"/>
</dbReference>
<reference evidence="2 3" key="1">
    <citation type="journal article" date="2016" name="Nat. Commun.">
        <title>Thousands of microbial genomes shed light on interconnected biogeochemical processes in an aquifer system.</title>
        <authorList>
            <person name="Anantharaman K."/>
            <person name="Brown C.T."/>
            <person name="Hug L.A."/>
            <person name="Sharon I."/>
            <person name="Castelle C.J."/>
            <person name="Probst A.J."/>
            <person name="Thomas B.C."/>
            <person name="Singh A."/>
            <person name="Wilkins M.J."/>
            <person name="Karaoz U."/>
            <person name="Brodie E.L."/>
            <person name="Williams K.H."/>
            <person name="Hubbard S.S."/>
            <person name="Banfield J.F."/>
        </authorList>
    </citation>
    <scope>NUCLEOTIDE SEQUENCE [LARGE SCALE GENOMIC DNA]</scope>
</reference>
<name>A0A1F6V4R9_9BACT</name>
<gene>
    <name evidence="2" type="ORF">A2642_01860</name>
</gene>
<dbReference type="Gene3D" id="2.60.40.10">
    <property type="entry name" value="Immunoglobulins"/>
    <property type="match status" value="1"/>
</dbReference>
<dbReference type="InterPro" id="IPR011493">
    <property type="entry name" value="GLUG"/>
</dbReference>
<evidence type="ECO:0000259" key="1">
    <source>
        <dbReference type="Pfam" id="PF07581"/>
    </source>
</evidence>
<dbReference type="EMBL" id="MFTJ01000041">
    <property type="protein sequence ID" value="OGI64700.1"/>
    <property type="molecule type" value="Genomic_DNA"/>
</dbReference>
<proteinExistence type="predicted"/>
<accession>A0A1F6V4R9</accession>
<feature type="non-terminal residue" evidence="2">
    <location>
        <position position="629"/>
    </location>
</feature>
<dbReference type="InterPro" id="IPR013783">
    <property type="entry name" value="Ig-like_fold"/>
</dbReference>
<protein>
    <recommendedName>
        <fullName evidence="1">GLUG domain-containing protein</fullName>
    </recommendedName>
</protein>
<dbReference type="Pfam" id="PF07581">
    <property type="entry name" value="Glug"/>
    <property type="match status" value="1"/>
</dbReference>
<evidence type="ECO:0000313" key="2">
    <source>
        <dbReference type="EMBL" id="OGI64700.1"/>
    </source>
</evidence>